<evidence type="ECO:0000256" key="1">
    <source>
        <dbReference type="ARBA" id="ARBA00004141"/>
    </source>
</evidence>
<feature type="domain" description="ABC transporter" evidence="7">
    <location>
        <begin position="338"/>
        <end position="570"/>
    </location>
</feature>
<keyword evidence="10" id="KW-1185">Reference proteome</keyword>
<dbReference type="InterPro" id="IPR003439">
    <property type="entry name" value="ABC_transporter-like_ATP-bd"/>
</dbReference>
<name>A0ABM8VPK0_9BACL</name>
<sequence length="599" mass="66611">MRLPEWLLFFMKQMVRSRGALLTVALLTVTASLCGAAAPLLIGRLMDAVTLRGGEGMAHTAMLLLGALLLSELCIAARVYVSSKTMIHLSYAITEEALSAVLKTSSDFFAKTARGELLQRCTKDTKAIQQFGLATLPSFVQELLLACIALAVISGWNGPLAVILLTAYIVLFLPVHLYGRKRGLVRKQLAQHDSRIRQSVLEKLETMKQIKLYGTEKKEFADVTREQDQWATMKFQEGIVDSVYRTFPRIPDSLAPVLVFLFAGWQMMNGEASIGQLVTILAYIPAINAPVRSFFGLYVSFTDIKVRIHGIIDYLRLPAEPGRQQGLLRPAHVRRLPIVFDNVSVTGDQGDILRNIRFTVHPGEYVAIVGPSGAGKSTLLKLLLRLQEPSEGEIRIGEYAMYRLDATHVRSRIGYVMQEDVLFRDTLMRNLTYLAEADRQRVDFWMKAFAAEDIVVSLPLGYETDIGANGGTLSGGQRQLVGLVRTMLKQPDILLLDEATSSLDQTSENAVYAALDCHAAGISRINVTHRLKGAALADRIVVIDKGRVVEEGTHDELLALQGLYARMWHEERERLEESSEHGTREGEERGERRFAFGGR</sequence>
<dbReference type="PROSITE" id="PS50893">
    <property type="entry name" value="ABC_TRANSPORTER_2"/>
    <property type="match status" value="1"/>
</dbReference>
<dbReference type="InterPro" id="IPR011527">
    <property type="entry name" value="ABC1_TM_dom"/>
</dbReference>
<evidence type="ECO:0000256" key="2">
    <source>
        <dbReference type="ARBA" id="ARBA00022692"/>
    </source>
</evidence>
<evidence type="ECO:0000313" key="9">
    <source>
        <dbReference type="EMBL" id="CAG7653025.1"/>
    </source>
</evidence>
<feature type="transmembrane region" description="Helical" evidence="6">
    <location>
        <begin position="60"/>
        <end position="81"/>
    </location>
</feature>
<dbReference type="PROSITE" id="PS00211">
    <property type="entry name" value="ABC_TRANSPORTER_1"/>
    <property type="match status" value="1"/>
</dbReference>
<keyword evidence="2 6" id="KW-0812">Transmembrane</keyword>
<reference evidence="9 10" key="1">
    <citation type="submission" date="2021-06" db="EMBL/GenBank/DDBJ databases">
        <authorList>
            <person name="Criscuolo A."/>
        </authorList>
    </citation>
    <scope>NUCLEOTIDE SEQUENCE [LARGE SCALE GENOMIC DNA]</scope>
    <source>
        <strain evidence="10">CIP 111802</strain>
    </source>
</reference>
<dbReference type="PANTHER" id="PTHR43394:SF1">
    <property type="entry name" value="ATP-BINDING CASSETTE SUB-FAMILY B MEMBER 10, MITOCHONDRIAL"/>
    <property type="match status" value="1"/>
</dbReference>
<comment type="subcellular location">
    <subcellularLocation>
        <location evidence="1">Membrane</location>
        <topology evidence="1">Multi-pass membrane protein</topology>
    </subcellularLocation>
</comment>
<dbReference type="Proteomes" id="UP000730618">
    <property type="component" value="Unassembled WGS sequence"/>
</dbReference>
<feature type="transmembrane region" description="Helical" evidence="6">
    <location>
        <begin position="133"/>
        <end position="154"/>
    </location>
</feature>
<evidence type="ECO:0000259" key="7">
    <source>
        <dbReference type="PROSITE" id="PS50893"/>
    </source>
</evidence>
<proteinExistence type="predicted"/>
<dbReference type="Pfam" id="PF00664">
    <property type="entry name" value="ABC_membrane"/>
    <property type="match status" value="1"/>
</dbReference>
<keyword evidence="4 6" id="KW-0472">Membrane</keyword>
<feature type="transmembrane region" description="Helical" evidence="6">
    <location>
        <begin position="160"/>
        <end position="179"/>
    </location>
</feature>
<evidence type="ECO:0000256" key="5">
    <source>
        <dbReference type="SAM" id="MobiDB-lite"/>
    </source>
</evidence>
<feature type="region of interest" description="Disordered" evidence="5">
    <location>
        <begin position="575"/>
        <end position="599"/>
    </location>
</feature>
<dbReference type="EMBL" id="CAJVCE010000019">
    <property type="protein sequence ID" value="CAG7653025.1"/>
    <property type="molecule type" value="Genomic_DNA"/>
</dbReference>
<dbReference type="PANTHER" id="PTHR43394">
    <property type="entry name" value="ATP-DEPENDENT PERMEASE MDL1, MITOCHONDRIAL"/>
    <property type="match status" value="1"/>
</dbReference>
<evidence type="ECO:0000256" key="4">
    <source>
        <dbReference type="ARBA" id="ARBA00023136"/>
    </source>
</evidence>
<evidence type="ECO:0000259" key="8">
    <source>
        <dbReference type="PROSITE" id="PS50929"/>
    </source>
</evidence>
<evidence type="ECO:0000313" key="10">
    <source>
        <dbReference type="Proteomes" id="UP000730618"/>
    </source>
</evidence>
<dbReference type="InterPro" id="IPR017871">
    <property type="entry name" value="ABC_transporter-like_CS"/>
</dbReference>
<dbReference type="GO" id="GO:0005524">
    <property type="term" value="F:ATP binding"/>
    <property type="evidence" value="ECO:0007669"/>
    <property type="project" value="UniProtKB-KW"/>
</dbReference>
<comment type="caution">
    <text evidence="9">The sequence shown here is derived from an EMBL/GenBank/DDBJ whole genome shotgun (WGS) entry which is preliminary data.</text>
</comment>
<dbReference type="SMART" id="SM00382">
    <property type="entry name" value="AAA"/>
    <property type="match status" value="1"/>
</dbReference>
<evidence type="ECO:0000256" key="3">
    <source>
        <dbReference type="ARBA" id="ARBA00022989"/>
    </source>
</evidence>
<keyword evidence="3 6" id="KW-1133">Transmembrane helix</keyword>
<dbReference type="InterPro" id="IPR039421">
    <property type="entry name" value="Type_1_exporter"/>
</dbReference>
<accession>A0ABM8VPK0</accession>
<protein>
    <submittedName>
        <fullName evidence="9">Multidrug export ATP-binding/permease protein</fullName>
        <ecNumber evidence="9">3.6.3.-</ecNumber>
    </submittedName>
</protein>
<evidence type="ECO:0000256" key="6">
    <source>
        <dbReference type="SAM" id="Phobius"/>
    </source>
</evidence>
<dbReference type="GO" id="GO:0016787">
    <property type="term" value="F:hydrolase activity"/>
    <property type="evidence" value="ECO:0007669"/>
    <property type="project" value="UniProtKB-KW"/>
</dbReference>
<keyword evidence="9" id="KW-0378">Hydrolase</keyword>
<organism evidence="9 10">
    <name type="scientific">Paenibacillus allorhizosphaerae</name>
    <dbReference type="NCBI Taxonomy" id="2849866"/>
    <lineage>
        <taxon>Bacteria</taxon>
        <taxon>Bacillati</taxon>
        <taxon>Bacillota</taxon>
        <taxon>Bacilli</taxon>
        <taxon>Bacillales</taxon>
        <taxon>Paenibacillaceae</taxon>
        <taxon>Paenibacillus</taxon>
    </lineage>
</organism>
<dbReference type="Pfam" id="PF00005">
    <property type="entry name" value="ABC_tran"/>
    <property type="match status" value="1"/>
</dbReference>
<feature type="domain" description="ABC transmembrane type-1" evidence="8">
    <location>
        <begin position="22"/>
        <end position="303"/>
    </location>
</feature>
<dbReference type="InterPro" id="IPR003593">
    <property type="entry name" value="AAA+_ATPase"/>
</dbReference>
<dbReference type="EC" id="3.6.3.-" evidence="9"/>
<dbReference type="PROSITE" id="PS50929">
    <property type="entry name" value="ABC_TM1F"/>
    <property type="match status" value="1"/>
</dbReference>
<keyword evidence="9" id="KW-0547">Nucleotide-binding</keyword>
<keyword evidence="9" id="KW-0067">ATP-binding</keyword>
<dbReference type="CDD" id="cd07346">
    <property type="entry name" value="ABC_6TM_exporters"/>
    <property type="match status" value="1"/>
</dbReference>
<gene>
    <name evidence="9" type="ORF">PAECIP111802_05378</name>
</gene>